<evidence type="ECO:0000313" key="2">
    <source>
        <dbReference type="Proteomes" id="UP000276133"/>
    </source>
</evidence>
<dbReference type="Proteomes" id="UP000276133">
    <property type="component" value="Unassembled WGS sequence"/>
</dbReference>
<name>A0A3M7P9J8_BRAPC</name>
<gene>
    <name evidence="1" type="ORF">BpHYR1_043259</name>
</gene>
<reference evidence="1 2" key="1">
    <citation type="journal article" date="2018" name="Sci. Rep.">
        <title>Genomic signatures of local adaptation to the degree of environmental predictability in rotifers.</title>
        <authorList>
            <person name="Franch-Gras L."/>
            <person name="Hahn C."/>
            <person name="Garcia-Roger E.M."/>
            <person name="Carmona M.J."/>
            <person name="Serra M."/>
            <person name="Gomez A."/>
        </authorList>
    </citation>
    <scope>NUCLEOTIDE SEQUENCE [LARGE SCALE GENOMIC DNA]</scope>
    <source>
        <strain evidence="1">HYR1</strain>
    </source>
</reference>
<dbReference type="AlphaFoldDB" id="A0A3M7P9J8"/>
<dbReference type="EMBL" id="REGN01012342">
    <property type="protein sequence ID" value="RMZ95761.1"/>
    <property type="molecule type" value="Genomic_DNA"/>
</dbReference>
<evidence type="ECO:0000313" key="1">
    <source>
        <dbReference type="EMBL" id="RMZ95761.1"/>
    </source>
</evidence>
<organism evidence="1 2">
    <name type="scientific">Brachionus plicatilis</name>
    <name type="common">Marine rotifer</name>
    <name type="synonym">Brachionus muelleri</name>
    <dbReference type="NCBI Taxonomy" id="10195"/>
    <lineage>
        <taxon>Eukaryota</taxon>
        <taxon>Metazoa</taxon>
        <taxon>Spiralia</taxon>
        <taxon>Gnathifera</taxon>
        <taxon>Rotifera</taxon>
        <taxon>Eurotatoria</taxon>
        <taxon>Monogononta</taxon>
        <taxon>Pseudotrocha</taxon>
        <taxon>Ploima</taxon>
        <taxon>Brachionidae</taxon>
        <taxon>Brachionus</taxon>
    </lineage>
</organism>
<sequence>MKSMTKKIELMKCCILIETQSILIKKDIFYPNTEANILECIQKRSNCRLRARHISLINDRLRLTYKCAYIQKSEKYVSCIYLFCYAPLHKLEFSF</sequence>
<proteinExistence type="predicted"/>
<comment type="caution">
    <text evidence="1">The sequence shown here is derived from an EMBL/GenBank/DDBJ whole genome shotgun (WGS) entry which is preliminary data.</text>
</comment>
<protein>
    <submittedName>
        <fullName evidence="1">Uncharacterized protein</fullName>
    </submittedName>
</protein>
<accession>A0A3M7P9J8</accession>
<keyword evidence="2" id="KW-1185">Reference proteome</keyword>